<dbReference type="OMA" id="QWIGIAT"/>
<feature type="compositionally biased region" description="Polar residues" evidence="1">
    <location>
        <begin position="221"/>
        <end position="230"/>
    </location>
</feature>
<dbReference type="Pfam" id="PF00855">
    <property type="entry name" value="PWWP"/>
    <property type="match status" value="1"/>
</dbReference>
<dbReference type="InterPro" id="IPR000313">
    <property type="entry name" value="PWWP_dom"/>
</dbReference>
<dbReference type="SUPFAM" id="SSF63748">
    <property type="entry name" value="Tudor/PWWP/MBT"/>
    <property type="match status" value="1"/>
</dbReference>
<accession>A0A0P1AJJ5</accession>
<dbReference type="InterPro" id="IPR016197">
    <property type="entry name" value="Chromo-like_dom_sf"/>
</dbReference>
<dbReference type="Gene3D" id="2.30.30.140">
    <property type="match status" value="2"/>
</dbReference>
<keyword evidence="4" id="KW-1185">Reference proteome</keyword>
<dbReference type="PROSITE" id="PS50812">
    <property type="entry name" value="PWWP"/>
    <property type="match status" value="1"/>
</dbReference>
<feature type="compositionally biased region" description="Basic residues" evidence="1">
    <location>
        <begin position="234"/>
        <end position="244"/>
    </location>
</feature>
<evidence type="ECO:0000259" key="2">
    <source>
        <dbReference type="PROSITE" id="PS50812"/>
    </source>
</evidence>
<dbReference type="Proteomes" id="UP000054928">
    <property type="component" value="Unassembled WGS sequence"/>
</dbReference>
<reference evidence="4" key="1">
    <citation type="submission" date="2014-09" db="EMBL/GenBank/DDBJ databases">
        <authorList>
            <person name="Sharma Rahul"/>
            <person name="Thines Marco"/>
        </authorList>
    </citation>
    <scope>NUCLEOTIDE SEQUENCE [LARGE SCALE GENOMIC DNA]</scope>
</reference>
<dbReference type="EMBL" id="CCYD01000553">
    <property type="protein sequence ID" value="CEG41285.1"/>
    <property type="molecule type" value="Genomic_DNA"/>
</dbReference>
<name>A0A0P1AJJ5_PLAHL</name>
<dbReference type="CDD" id="cd05162">
    <property type="entry name" value="PWWP"/>
    <property type="match status" value="1"/>
</dbReference>
<sequence>MVKEMPLDIGLRVDVLDDEGIWNTGMIVDVGKEADEDEDKVEIKYDGWGDEYNQWIGIATQRLAPLHTYTIVKKCWAKLTKWPWWPAFVVLRAPTSAQAAHGLEEETKLYVEFYDSFNEDKRSRCWMQKKNVVAFRDNFDERASRNISKSFAKFVEGTQRAKAGTSPLLFSGPGTLPIEYSSKMAESLEEKKKECTAEQWFHLYKDFSNRYQDLYGYSMAPSHTSPSPDYQSGKKARGRPKKVAKTVQLENENKEKEVTPDKKEVKPEKKEVTPEKKEVTPEKESGDNEDKVVAPERRTTRSAKRDAAPVAVSVRNTRPRRYGWLVIEVLTDASSSMLSSSLSPSSSRSSHIAQDSNTECLVKSEAIPVPVPLLKTDVTEQYNDECNRSDCKSRRKVPPVKLLERIKNTQLLNTSKVIVDEKDVDFYRYWSGGSRFEVENKPWSILGWITKGFENKLQRK</sequence>
<dbReference type="GeneID" id="36406697"/>
<dbReference type="SUPFAM" id="SSF54160">
    <property type="entry name" value="Chromo domain-like"/>
    <property type="match status" value="1"/>
</dbReference>
<proteinExistence type="predicted"/>
<dbReference type="CDD" id="cd20104">
    <property type="entry name" value="MBT_PHF20L1-like"/>
    <property type="match status" value="1"/>
</dbReference>
<protein>
    <submittedName>
        <fullName evidence="3">PWWP domain</fullName>
    </submittedName>
</protein>
<organism evidence="3 4">
    <name type="scientific">Plasmopara halstedii</name>
    <name type="common">Downy mildew of sunflower</name>
    <dbReference type="NCBI Taxonomy" id="4781"/>
    <lineage>
        <taxon>Eukaryota</taxon>
        <taxon>Sar</taxon>
        <taxon>Stramenopiles</taxon>
        <taxon>Oomycota</taxon>
        <taxon>Peronosporomycetes</taxon>
        <taxon>Peronosporales</taxon>
        <taxon>Peronosporaceae</taxon>
        <taxon>Plasmopara</taxon>
    </lineage>
</organism>
<dbReference type="RefSeq" id="XP_024577654.1">
    <property type="nucleotide sequence ID" value="XM_024727038.1"/>
</dbReference>
<evidence type="ECO:0000313" key="3">
    <source>
        <dbReference type="EMBL" id="CEG41285.1"/>
    </source>
</evidence>
<evidence type="ECO:0000313" key="4">
    <source>
        <dbReference type="Proteomes" id="UP000054928"/>
    </source>
</evidence>
<dbReference type="OrthoDB" id="6105938at2759"/>
<dbReference type="AlphaFoldDB" id="A0A0P1AJJ5"/>
<feature type="compositionally biased region" description="Basic and acidic residues" evidence="1">
    <location>
        <begin position="251"/>
        <end position="307"/>
    </location>
</feature>
<feature type="domain" description="PWWP" evidence="2">
    <location>
        <begin position="76"/>
        <end position="138"/>
    </location>
</feature>
<feature type="region of interest" description="Disordered" evidence="1">
    <location>
        <begin position="221"/>
        <end position="311"/>
    </location>
</feature>
<evidence type="ECO:0000256" key="1">
    <source>
        <dbReference type="SAM" id="MobiDB-lite"/>
    </source>
</evidence>